<dbReference type="SUPFAM" id="SSF57667">
    <property type="entry name" value="beta-beta-alpha zinc fingers"/>
    <property type="match status" value="2"/>
</dbReference>
<dbReference type="SMART" id="SM00355">
    <property type="entry name" value="ZnF_C2H2"/>
    <property type="match status" value="8"/>
</dbReference>
<dbReference type="GO" id="GO:0000978">
    <property type="term" value="F:RNA polymerase II cis-regulatory region sequence-specific DNA binding"/>
    <property type="evidence" value="ECO:0007669"/>
    <property type="project" value="TreeGrafter"/>
</dbReference>
<dbReference type="AlphaFoldDB" id="A0A6F9DLS6"/>
<dbReference type="InterPro" id="IPR000210">
    <property type="entry name" value="BTB/POZ_dom"/>
</dbReference>
<feature type="domain" description="C2H2-type" evidence="4">
    <location>
        <begin position="484"/>
        <end position="511"/>
    </location>
</feature>
<dbReference type="Pfam" id="PF00651">
    <property type="entry name" value="BTB"/>
    <property type="match status" value="1"/>
</dbReference>
<keyword evidence="1" id="KW-0862">Zinc</keyword>
<name>A0A6F9DLS6_9ASCI</name>
<accession>A0A6F9DLS6</accession>
<protein>
    <submittedName>
        <fullName evidence="5">Myoneurin</fullName>
    </submittedName>
</protein>
<dbReference type="EMBL" id="LR788279">
    <property type="protein sequence ID" value="CAB3264141.1"/>
    <property type="molecule type" value="mRNA"/>
</dbReference>
<dbReference type="GO" id="GO:0005634">
    <property type="term" value="C:nucleus"/>
    <property type="evidence" value="ECO:0007669"/>
    <property type="project" value="UniProtKB-SubCell"/>
</dbReference>
<dbReference type="PROSITE" id="PS00028">
    <property type="entry name" value="ZINC_FINGER_C2H2_1"/>
    <property type="match status" value="4"/>
</dbReference>
<dbReference type="PROSITE" id="PS50157">
    <property type="entry name" value="ZINC_FINGER_C2H2_2"/>
    <property type="match status" value="3"/>
</dbReference>
<reference evidence="5" key="1">
    <citation type="submission" date="2020-04" db="EMBL/GenBank/DDBJ databases">
        <authorList>
            <person name="Neveu A P."/>
        </authorList>
    </citation>
    <scope>NUCLEOTIDE SEQUENCE</scope>
    <source>
        <tissue evidence="5">Whole embryo</tissue>
    </source>
</reference>
<feature type="domain" description="BTB" evidence="3">
    <location>
        <begin position="26"/>
        <end position="91"/>
    </location>
</feature>
<gene>
    <name evidence="5" type="primary">Mynn-002</name>
</gene>
<dbReference type="InterPro" id="IPR036236">
    <property type="entry name" value="Znf_C2H2_sf"/>
</dbReference>
<evidence type="ECO:0000256" key="2">
    <source>
        <dbReference type="SAM" id="MobiDB-lite"/>
    </source>
</evidence>
<keyword evidence="1" id="KW-0479">Metal-binding</keyword>
<dbReference type="InterPro" id="IPR013087">
    <property type="entry name" value="Znf_C2H2_type"/>
</dbReference>
<dbReference type="Gene3D" id="3.30.710.10">
    <property type="entry name" value="Potassium Channel Kv1.1, Chain A"/>
    <property type="match status" value="1"/>
</dbReference>
<proteinExistence type="evidence at transcript level"/>
<dbReference type="PANTHER" id="PTHR46105:SF28">
    <property type="entry name" value="ZINC FINGER PROTEIN 37-LIKE"/>
    <property type="match status" value="1"/>
</dbReference>
<dbReference type="SMART" id="SM00225">
    <property type="entry name" value="BTB"/>
    <property type="match status" value="1"/>
</dbReference>
<evidence type="ECO:0000259" key="4">
    <source>
        <dbReference type="PROSITE" id="PS50157"/>
    </source>
</evidence>
<evidence type="ECO:0000256" key="1">
    <source>
        <dbReference type="PROSITE-ProRule" id="PRU00042"/>
    </source>
</evidence>
<evidence type="ECO:0000259" key="3">
    <source>
        <dbReference type="PROSITE" id="PS50097"/>
    </source>
</evidence>
<dbReference type="SUPFAM" id="SSF54695">
    <property type="entry name" value="POZ domain"/>
    <property type="match status" value="1"/>
</dbReference>
<sequence>MLYVSPNFGGKTLQTLNEMRKNERFCDITIAIGSYKFPAHKSVLVANSPYMAQEIEKLHGKTLTIGLTLSNPAVFAELLNFLYLGEIELTQEKLAEVMLLASFLQISEILKITSEFVRAMQSANTSINNNAITDNIHSDAEISDAEQMTDDAGNTSLKSSNSETSAIQQANTNVLSSTSNAMEVYSTPSNALNSSMVEKSPGQFNCSGCKMVFTNQLDRAMHTVKYCKNRKKMKNLLQKKKKSGRLEIQTTKDDDLETYGNCIEMYIEHVENESVKKFCRNLQGKKRKCLACDFECAKMVEFRRHVTQHTGDTPFGCRACGKAFKRSDILKAHLLRSTRNSCGQYLVDHKGMFKDFNVTPTSQLTKKFESLVSSTLEVFSTGENFLNFKCNKCIEEFESFEEFFSHRKDEHDIVEEIKCPICKLVFGKESWLDAHLEYHRTKPNNTMTVATPVVKTKVFQCILCEDVFRTEDAYELHRRKNCANCCRFCKRVCKSRYHLDRHVRSHIKDKPYKCPVCHRSFKHHERLDIHVKAKHSMTMPKDIRQAQAAHVIEILDELSTELLDEMGIGGTTELPQ</sequence>
<feature type="compositionally biased region" description="Polar residues" evidence="2">
    <location>
        <begin position="152"/>
        <end position="167"/>
    </location>
</feature>
<dbReference type="PROSITE" id="PS50097">
    <property type="entry name" value="BTB"/>
    <property type="match status" value="1"/>
</dbReference>
<dbReference type="PANTHER" id="PTHR46105">
    <property type="entry name" value="AGAP004733-PA"/>
    <property type="match status" value="1"/>
</dbReference>
<evidence type="ECO:0000313" key="5">
    <source>
        <dbReference type="EMBL" id="CAB3264141.1"/>
    </source>
</evidence>
<feature type="domain" description="C2H2-type" evidence="4">
    <location>
        <begin position="315"/>
        <end position="333"/>
    </location>
</feature>
<keyword evidence="1" id="KW-0863">Zinc-finger</keyword>
<feature type="region of interest" description="Disordered" evidence="2">
    <location>
        <begin position="148"/>
        <end position="167"/>
    </location>
</feature>
<dbReference type="GO" id="GO:0000981">
    <property type="term" value="F:DNA-binding transcription factor activity, RNA polymerase II-specific"/>
    <property type="evidence" value="ECO:0007669"/>
    <property type="project" value="TreeGrafter"/>
</dbReference>
<feature type="domain" description="C2H2-type" evidence="4">
    <location>
        <begin position="512"/>
        <end position="540"/>
    </location>
</feature>
<dbReference type="Gene3D" id="3.30.160.60">
    <property type="entry name" value="Classic Zinc Finger"/>
    <property type="match status" value="3"/>
</dbReference>
<dbReference type="InterPro" id="IPR011333">
    <property type="entry name" value="SKP1/BTB/POZ_sf"/>
</dbReference>
<dbReference type="GO" id="GO:0008270">
    <property type="term" value="F:zinc ion binding"/>
    <property type="evidence" value="ECO:0007669"/>
    <property type="project" value="UniProtKB-KW"/>
</dbReference>
<organism evidence="5">
    <name type="scientific">Phallusia mammillata</name>
    <dbReference type="NCBI Taxonomy" id="59560"/>
    <lineage>
        <taxon>Eukaryota</taxon>
        <taxon>Metazoa</taxon>
        <taxon>Chordata</taxon>
        <taxon>Tunicata</taxon>
        <taxon>Ascidiacea</taxon>
        <taxon>Phlebobranchia</taxon>
        <taxon>Ascidiidae</taxon>
        <taxon>Phallusia</taxon>
    </lineage>
</organism>
<dbReference type="InterPro" id="IPR050457">
    <property type="entry name" value="ZnFinger_BTB_dom_contain"/>
</dbReference>